<dbReference type="PANTHER" id="PTHR11496:SF102">
    <property type="entry name" value="ALCOHOL DEHYDROGENASE 4"/>
    <property type="match status" value="1"/>
</dbReference>
<accession>A0A1L5FE80</accession>
<dbReference type="GO" id="GO:0046872">
    <property type="term" value="F:metal ion binding"/>
    <property type="evidence" value="ECO:0007669"/>
    <property type="project" value="InterPro"/>
</dbReference>
<comment type="similarity">
    <text evidence="1">Belongs to the iron-containing alcohol dehydrogenase family.</text>
</comment>
<feature type="domain" description="Fe-containing alcohol dehydrogenase-like C-terminal" evidence="5">
    <location>
        <begin position="198"/>
        <end position="392"/>
    </location>
</feature>
<dbReference type="InterPro" id="IPR018211">
    <property type="entry name" value="ADH_Fe_CS"/>
</dbReference>
<evidence type="ECO:0000313" key="6">
    <source>
        <dbReference type="EMBL" id="APM41305.1"/>
    </source>
</evidence>
<keyword evidence="2" id="KW-0560">Oxidoreductase</keyword>
<dbReference type="InterPro" id="IPR001670">
    <property type="entry name" value="ADH_Fe/GldA"/>
</dbReference>
<dbReference type="Proteomes" id="UP000184604">
    <property type="component" value="Chromosome"/>
</dbReference>
<evidence type="ECO:0000259" key="5">
    <source>
        <dbReference type="Pfam" id="PF25137"/>
    </source>
</evidence>
<reference evidence="6 7" key="1">
    <citation type="submission" date="2016-12" db="EMBL/GenBank/DDBJ databases">
        <title>Complete genome sequence of Clostridium kluyveri JZZ isolated from the pit mud of a Chinese flavor liquor-making factory.</title>
        <authorList>
            <person name="Wang Y."/>
        </authorList>
    </citation>
    <scope>NUCLEOTIDE SEQUENCE [LARGE SCALE GENOMIC DNA]</scope>
    <source>
        <strain evidence="6 7">JZZ</strain>
    </source>
</reference>
<dbReference type="Gene3D" id="3.40.50.1970">
    <property type="match status" value="1"/>
</dbReference>
<protein>
    <submittedName>
        <fullName evidence="6">L-threonine dehydrogenase</fullName>
    </submittedName>
</protein>
<dbReference type="FunFam" id="3.40.50.1970:FF:000003">
    <property type="entry name" value="Alcohol dehydrogenase, iron-containing"/>
    <property type="match status" value="1"/>
</dbReference>
<keyword evidence="3" id="KW-0520">NAD</keyword>
<evidence type="ECO:0000256" key="3">
    <source>
        <dbReference type="ARBA" id="ARBA00023027"/>
    </source>
</evidence>
<dbReference type="PANTHER" id="PTHR11496">
    <property type="entry name" value="ALCOHOL DEHYDROGENASE"/>
    <property type="match status" value="1"/>
</dbReference>
<organism evidence="6 7">
    <name type="scientific">Clostridium kluyveri</name>
    <dbReference type="NCBI Taxonomy" id="1534"/>
    <lineage>
        <taxon>Bacteria</taxon>
        <taxon>Bacillati</taxon>
        <taxon>Bacillota</taxon>
        <taxon>Clostridia</taxon>
        <taxon>Eubacteriales</taxon>
        <taxon>Clostridiaceae</taxon>
        <taxon>Clostridium</taxon>
    </lineage>
</organism>
<dbReference type="Pfam" id="PF25137">
    <property type="entry name" value="ADH_Fe_C"/>
    <property type="match status" value="1"/>
</dbReference>
<evidence type="ECO:0000256" key="1">
    <source>
        <dbReference type="ARBA" id="ARBA00007358"/>
    </source>
</evidence>
<feature type="domain" description="Alcohol dehydrogenase iron-type/glycerol dehydrogenase GldA" evidence="4">
    <location>
        <begin position="16"/>
        <end position="186"/>
    </location>
</feature>
<evidence type="ECO:0000313" key="7">
    <source>
        <dbReference type="Proteomes" id="UP000184604"/>
    </source>
</evidence>
<dbReference type="PROSITE" id="PS00913">
    <property type="entry name" value="ADH_IRON_1"/>
    <property type="match status" value="1"/>
</dbReference>
<dbReference type="InterPro" id="IPR056798">
    <property type="entry name" value="ADH_Fe_C"/>
</dbReference>
<proteinExistence type="inferred from homology"/>
<dbReference type="SUPFAM" id="SSF56796">
    <property type="entry name" value="Dehydroquinate synthase-like"/>
    <property type="match status" value="1"/>
</dbReference>
<dbReference type="Pfam" id="PF00465">
    <property type="entry name" value="Fe-ADH"/>
    <property type="match status" value="1"/>
</dbReference>
<dbReference type="EMBL" id="CP018335">
    <property type="protein sequence ID" value="APM41305.1"/>
    <property type="molecule type" value="Genomic_DNA"/>
</dbReference>
<name>A0A1L5FE80_CLOKL</name>
<dbReference type="FunFam" id="1.20.1090.10:FF:000001">
    <property type="entry name" value="Aldehyde-alcohol dehydrogenase"/>
    <property type="match status" value="1"/>
</dbReference>
<evidence type="ECO:0000256" key="2">
    <source>
        <dbReference type="ARBA" id="ARBA00023002"/>
    </source>
</evidence>
<dbReference type="GO" id="GO:0004022">
    <property type="term" value="F:alcohol dehydrogenase (NAD+) activity"/>
    <property type="evidence" value="ECO:0007669"/>
    <property type="project" value="TreeGrafter"/>
</dbReference>
<dbReference type="AlphaFoldDB" id="A0A1L5FE80"/>
<dbReference type="Gene3D" id="1.20.1090.10">
    <property type="entry name" value="Dehydroquinate synthase-like - alpha domain"/>
    <property type="match status" value="1"/>
</dbReference>
<evidence type="ECO:0000259" key="4">
    <source>
        <dbReference type="Pfam" id="PF00465"/>
    </source>
</evidence>
<gene>
    <name evidence="6" type="ORF">BS101_16450</name>
</gene>
<dbReference type="InterPro" id="IPR039697">
    <property type="entry name" value="Alcohol_dehydrogenase_Fe"/>
</dbReference>
<sequence>MILENIHDFRLPVVNLIGIGAIKNLYTKLLPYKLSKALIVTDKNIIRLGHVEIVEKILKDLFISYDIFDGISHPDCTISFVEDALTYFKKRLNILKRDYHFIISVGGGTNHDCAKGIAIVATNGGDIEDYEGYKKLTKPSLPVISINTTSGSGSEVTNVTIMRDDSRRVKMVIADPKMMPIISVNDLRFMTTMPPKITANSGIDVLTHSIEGFVATEASPITDSLAIDAVKLVFGYLRRAYKNGSDVEAREKMMFAGVMGGMVLNNAGLGYVHSMSHQIGALYEEMHGACNAALLPHVLEFNSVSIPEKRILKISEAMGVKATDKQDAVNKIKHGIQSLCKDIGLPIHLSSIGVDENDLELLSKNAEKDICSSTNPRRGTFADIINIFKAAM</sequence>